<dbReference type="Pfam" id="PF13442">
    <property type="entry name" value="Cytochrome_CBB3"/>
    <property type="match status" value="1"/>
</dbReference>
<dbReference type="Proteomes" id="UP000494363">
    <property type="component" value="Unassembled WGS sequence"/>
</dbReference>
<dbReference type="EMBL" id="CADIKH010000098">
    <property type="protein sequence ID" value="CAB3774146.1"/>
    <property type="molecule type" value="Genomic_DNA"/>
</dbReference>
<dbReference type="PANTHER" id="PTHR35008">
    <property type="entry name" value="BLL4482 PROTEIN-RELATED"/>
    <property type="match status" value="1"/>
</dbReference>
<dbReference type="SUPFAM" id="SSF46626">
    <property type="entry name" value="Cytochrome c"/>
    <property type="match status" value="2"/>
</dbReference>
<dbReference type="PANTHER" id="PTHR35008:SF9">
    <property type="entry name" value="CYTOCHROME C DOMAIN-CONTAINING PROTEIN"/>
    <property type="match status" value="1"/>
</dbReference>
<dbReference type="EC" id="1.8.2.2" evidence="7"/>
<protein>
    <submittedName>
        <fullName evidence="7">Thiosulfate dehydrogenase</fullName>
        <ecNumber evidence="7">1.8.2.2</ecNumber>
    </submittedName>
</protein>
<evidence type="ECO:0000313" key="7">
    <source>
        <dbReference type="EMBL" id="CAB3774146.1"/>
    </source>
</evidence>
<dbReference type="GO" id="GO:0009055">
    <property type="term" value="F:electron transfer activity"/>
    <property type="evidence" value="ECO:0007669"/>
    <property type="project" value="InterPro"/>
</dbReference>
<keyword evidence="1 4" id="KW-0349">Heme</keyword>
<keyword evidence="5" id="KW-1133">Transmembrane helix</keyword>
<dbReference type="InterPro" id="IPR051459">
    <property type="entry name" value="Cytochrome_c-type_DH"/>
</dbReference>
<dbReference type="GO" id="GO:0046872">
    <property type="term" value="F:metal ion binding"/>
    <property type="evidence" value="ECO:0007669"/>
    <property type="project" value="UniProtKB-KW"/>
</dbReference>
<keyword evidence="2 4" id="KW-0479">Metal-binding</keyword>
<name>A0A6J5FAB7_9BURK</name>
<dbReference type="AlphaFoldDB" id="A0A6J5FAB7"/>
<dbReference type="InterPro" id="IPR036909">
    <property type="entry name" value="Cyt_c-like_dom_sf"/>
</dbReference>
<dbReference type="GO" id="GO:0050338">
    <property type="term" value="F:thiosulfate dehydrogenase activity"/>
    <property type="evidence" value="ECO:0007669"/>
    <property type="project" value="UniProtKB-EC"/>
</dbReference>
<dbReference type="Gene3D" id="1.10.760.10">
    <property type="entry name" value="Cytochrome c-like domain"/>
    <property type="match status" value="2"/>
</dbReference>
<keyword evidence="5" id="KW-0472">Membrane</keyword>
<keyword evidence="7" id="KW-0560">Oxidoreductase</keyword>
<dbReference type="RefSeq" id="WP_175232867.1">
    <property type="nucleotide sequence ID" value="NZ_CADIKH010000098.1"/>
</dbReference>
<accession>A0A6J5FAB7</accession>
<evidence type="ECO:0000313" key="8">
    <source>
        <dbReference type="Proteomes" id="UP000494363"/>
    </source>
</evidence>
<dbReference type="InterPro" id="IPR009056">
    <property type="entry name" value="Cyt_c-like_dom"/>
</dbReference>
<keyword evidence="8" id="KW-1185">Reference proteome</keyword>
<evidence type="ECO:0000256" key="5">
    <source>
        <dbReference type="SAM" id="Phobius"/>
    </source>
</evidence>
<feature type="domain" description="Cytochrome c" evidence="6">
    <location>
        <begin position="187"/>
        <end position="273"/>
    </location>
</feature>
<feature type="domain" description="Cytochrome c" evidence="6">
    <location>
        <begin position="66"/>
        <end position="163"/>
    </location>
</feature>
<sequence>MNSRVAFPLIVVILAIAAVGIWIAGVGHRESSKTKTVVAMSTKSHVSSGTASVPAERPIPDGDFGRVIEQGRKIFNDPAIYAKSFVGNPLRCASCHLDEGRKAGASPMWAAYVSYPAYRSKNDQVNTFAERLQGCFRYSMNGKPPPLGDPVLVALEAYAYWLAQGMTINPKIAGRGFPSLAKPTLAPDYQRGSHVYTARCALCHGANGGGQRAANGSLAFPPLWGDQSYNWGAGMASVKNAAEFIKANMPLGLGGSLSDQDAWDVALFVDSHERPQDPRYTGSVEQTRIRFHDSAESMYGQTVNGYILGSHSTPSGGVLQRGE</sequence>
<evidence type="ECO:0000256" key="4">
    <source>
        <dbReference type="PROSITE-ProRule" id="PRU00433"/>
    </source>
</evidence>
<organism evidence="7 8">
    <name type="scientific">Paraburkholderia humisilvae</name>
    <dbReference type="NCBI Taxonomy" id="627669"/>
    <lineage>
        <taxon>Bacteria</taxon>
        <taxon>Pseudomonadati</taxon>
        <taxon>Pseudomonadota</taxon>
        <taxon>Betaproteobacteria</taxon>
        <taxon>Burkholderiales</taxon>
        <taxon>Burkholderiaceae</taxon>
        <taxon>Paraburkholderia</taxon>
    </lineage>
</organism>
<feature type="transmembrane region" description="Helical" evidence="5">
    <location>
        <begin position="6"/>
        <end position="26"/>
    </location>
</feature>
<dbReference type="Pfam" id="PF21342">
    <property type="entry name" value="SoxA-TsdA_cyt-c"/>
    <property type="match status" value="1"/>
</dbReference>
<gene>
    <name evidence="7" type="primary">tsdA</name>
    <name evidence="7" type="ORF">LMG29542_07611</name>
</gene>
<proteinExistence type="predicted"/>
<keyword evidence="3 4" id="KW-0408">Iron</keyword>
<reference evidence="7 8" key="1">
    <citation type="submission" date="2020-04" db="EMBL/GenBank/DDBJ databases">
        <authorList>
            <person name="De Canck E."/>
        </authorList>
    </citation>
    <scope>NUCLEOTIDE SEQUENCE [LARGE SCALE GENOMIC DNA]</scope>
    <source>
        <strain evidence="7 8">LMG 29542</strain>
    </source>
</reference>
<dbReference type="GO" id="GO:0020037">
    <property type="term" value="F:heme binding"/>
    <property type="evidence" value="ECO:0007669"/>
    <property type="project" value="InterPro"/>
</dbReference>
<dbReference type="PROSITE" id="PS51007">
    <property type="entry name" value="CYTC"/>
    <property type="match status" value="2"/>
</dbReference>
<evidence type="ECO:0000256" key="2">
    <source>
        <dbReference type="ARBA" id="ARBA00022723"/>
    </source>
</evidence>
<evidence type="ECO:0000259" key="6">
    <source>
        <dbReference type="PROSITE" id="PS51007"/>
    </source>
</evidence>
<keyword evidence="5" id="KW-0812">Transmembrane</keyword>
<evidence type="ECO:0000256" key="1">
    <source>
        <dbReference type="ARBA" id="ARBA00022617"/>
    </source>
</evidence>
<evidence type="ECO:0000256" key="3">
    <source>
        <dbReference type="ARBA" id="ARBA00023004"/>
    </source>
</evidence>